<dbReference type="Proteomes" id="UP000314986">
    <property type="component" value="Unassembled WGS sequence"/>
</dbReference>
<dbReference type="PRINTS" id="PR01103">
    <property type="entry name" value="ADRENERGICR"/>
</dbReference>
<name>A0A4W3HBP1_CALMI</name>
<dbReference type="GeneTree" id="ENSGT00940000161953"/>
<feature type="region of interest" description="Disordered" evidence="14">
    <location>
        <begin position="355"/>
        <end position="374"/>
    </location>
</feature>
<evidence type="ECO:0000256" key="14">
    <source>
        <dbReference type="SAM" id="MobiDB-lite"/>
    </source>
</evidence>
<reference evidence="18" key="1">
    <citation type="journal article" date="2006" name="Science">
        <title>Ancient noncoding elements conserved in the human genome.</title>
        <authorList>
            <person name="Venkatesh B."/>
            <person name="Kirkness E.F."/>
            <person name="Loh Y.H."/>
            <person name="Halpern A.L."/>
            <person name="Lee A.P."/>
            <person name="Johnson J."/>
            <person name="Dandona N."/>
            <person name="Viswanathan L.D."/>
            <person name="Tay A."/>
            <person name="Venter J.C."/>
            <person name="Strausberg R.L."/>
            <person name="Brenner S."/>
        </authorList>
    </citation>
    <scope>NUCLEOTIDE SEQUENCE [LARGE SCALE GENOMIC DNA]</scope>
</reference>
<feature type="transmembrane region" description="Helical" evidence="15">
    <location>
        <begin position="138"/>
        <end position="158"/>
    </location>
</feature>
<feature type="transmembrane region" description="Helical" evidence="15">
    <location>
        <begin position="23"/>
        <end position="46"/>
    </location>
</feature>
<keyword evidence="8" id="KW-1015">Disulfide bond</keyword>
<feature type="transmembrane region" description="Helical" evidence="15">
    <location>
        <begin position="58"/>
        <end position="83"/>
    </location>
</feature>
<comment type="subcellular location">
    <subcellularLocation>
        <location evidence="1">Cell membrane</location>
        <topology evidence="1">Multi-pass membrane protein</topology>
    </subcellularLocation>
</comment>
<reference evidence="17" key="4">
    <citation type="submission" date="2025-08" db="UniProtKB">
        <authorList>
            <consortium name="Ensembl"/>
        </authorList>
    </citation>
    <scope>IDENTIFICATION</scope>
</reference>
<evidence type="ECO:0000256" key="10">
    <source>
        <dbReference type="ARBA" id="ARBA00023180"/>
    </source>
</evidence>
<evidence type="ECO:0000256" key="4">
    <source>
        <dbReference type="ARBA" id="ARBA00022989"/>
    </source>
</evidence>
<dbReference type="InterPro" id="IPR000276">
    <property type="entry name" value="GPCR_Rhodpsn"/>
</dbReference>
<keyword evidence="9 13" id="KW-0675">Receptor</keyword>
<dbReference type="Gene3D" id="1.20.1070.10">
    <property type="entry name" value="Rhodopsin 7-helix transmembrane proteins"/>
    <property type="match status" value="1"/>
</dbReference>
<feature type="transmembrane region" description="Helical" evidence="15">
    <location>
        <begin position="194"/>
        <end position="214"/>
    </location>
</feature>
<dbReference type="GO" id="GO:0005886">
    <property type="term" value="C:plasma membrane"/>
    <property type="evidence" value="ECO:0007669"/>
    <property type="project" value="UniProtKB-SubCell"/>
</dbReference>
<keyword evidence="10" id="KW-0325">Glycoprotein</keyword>
<dbReference type="PANTHER" id="PTHR24248:SF195">
    <property type="entry name" value="D(1) DOPAMINE RECEPTOR-LIKE"/>
    <property type="match status" value="1"/>
</dbReference>
<dbReference type="GO" id="GO:0043410">
    <property type="term" value="P:positive regulation of MAPK cascade"/>
    <property type="evidence" value="ECO:0007669"/>
    <property type="project" value="TreeGrafter"/>
</dbReference>
<keyword evidence="4 15" id="KW-1133">Transmembrane helix</keyword>
<dbReference type="PROSITE" id="PS00237">
    <property type="entry name" value="G_PROTEIN_RECEP_F1_1"/>
    <property type="match status" value="1"/>
</dbReference>
<keyword evidence="5 13" id="KW-0297">G-protein coupled receptor</keyword>
<dbReference type="InterPro" id="IPR002233">
    <property type="entry name" value="ADR_fam"/>
</dbReference>
<dbReference type="AlphaFoldDB" id="A0A4W3HBP1"/>
<dbReference type="GO" id="GO:0004935">
    <property type="term" value="F:adrenergic receptor activity"/>
    <property type="evidence" value="ECO:0007669"/>
    <property type="project" value="InterPro"/>
</dbReference>
<feature type="transmembrane region" description="Helical" evidence="15">
    <location>
        <begin position="95"/>
        <end position="117"/>
    </location>
</feature>
<keyword evidence="3 13" id="KW-0812">Transmembrane</keyword>
<dbReference type="SMART" id="SM01381">
    <property type="entry name" value="7TM_GPCR_Srsx"/>
    <property type="match status" value="1"/>
</dbReference>
<dbReference type="InParanoid" id="A0A4W3HBP1"/>
<evidence type="ECO:0000256" key="15">
    <source>
        <dbReference type="SAM" id="Phobius"/>
    </source>
</evidence>
<evidence type="ECO:0000313" key="18">
    <source>
        <dbReference type="Proteomes" id="UP000314986"/>
    </source>
</evidence>
<evidence type="ECO:0000256" key="9">
    <source>
        <dbReference type="ARBA" id="ARBA00023170"/>
    </source>
</evidence>
<dbReference type="Ensembl" id="ENSCMIT00000013523.1">
    <property type="protein sequence ID" value="ENSCMIP00000013231.1"/>
    <property type="gene ID" value="ENSCMIG00000006660.1"/>
</dbReference>
<evidence type="ECO:0000256" key="12">
    <source>
        <dbReference type="ARBA" id="ARBA00023288"/>
    </source>
</evidence>
<keyword evidence="7" id="KW-0564">Palmitate</keyword>
<evidence type="ECO:0000256" key="5">
    <source>
        <dbReference type="ARBA" id="ARBA00023040"/>
    </source>
</evidence>
<dbReference type="PANTHER" id="PTHR24248">
    <property type="entry name" value="ADRENERGIC RECEPTOR-RELATED G-PROTEIN COUPLED RECEPTOR"/>
    <property type="match status" value="1"/>
</dbReference>
<keyword evidence="2" id="KW-1003">Cell membrane</keyword>
<dbReference type="FunFam" id="1.20.1070.10:FF:000057">
    <property type="entry name" value="Beta-1 adrenergic receptor"/>
    <property type="match status" value="1"/>
</dbReference>
<organism evidence="17 18">
    <name type="scientific">Callorhinchus milii</name>
    <name type="common">Ghost shark</name>
    <dbReference type="NCBI Taxonomy" id="7868"/>
    <lineage>
        <taxon>Eukaryota</taxon>
        <taxon>Metazoa</taxon>
        <taxon>Chordata</taxon>
        <taxon>Craniata</taxon>
        <taxon>Vertebrata</taxon>
        <taxon>Chondrichthyes</taxon>
        <taxon>Holocephali</taxon>
        <taxon>Chimaeriformes</taxon>
        <taxon>Callorhinchidae</taxon>
        <taxon>Callorhinchus</taxon>
    </lineage>
</organism>
<reference evidence="18" key="3">
    <citation type="journal article" date="2014" name="Nature">
        <title>Elephant shark genome provides unique insights into gnathostome evolution.</title>
        <authorList>
            <consortium name="International Elephant Shark Genome Sequencing Consortium"/>
            <person name="Venkatesh B."/>
            <person name="Lee A.P."/>
            <person name="Ravi V."/>
            <person name="Maurya A.K."/>
            <person name="Lian M.M."/>
            <person name="Swann J.B."/>
            <person name="Ohta Y."/>
            <person name="Flajnik M.F."/>
            <person name="Sutoh Y."/>
            <person name="Kasahara M."/>
            <person name="Hoon S."/>
            <person name="Gangu V."/>
            <person name="Roy S.W."/>
            <person name="Irimia M."/>
            <person name="Korzh V."/>
            <person name="Kondrychyn I."/>
            <person name="Lim Z.W."/>
            <person name="Tay B.H."/>
            <person name="Tohari S."/>
            <person name="Kong K.W."/>
            <person name="Ho S."/>
            <person name="Lorente-Galdos B."/>
            <person name="Quilez J."/>
            <person name="Marques-Bonet T."/>
            <person name="Raney B.J."/>
            <person name="Ingham P.W."/>
            <person name="Tay A."/>
            <person name="Hillier L.W."/>
            <person name="Minx P."/>
            <person name="Boehm T."/>
            <person name="Wilson R.K."/>
            <person name="Brenner S."/>
            <person name="Warren W.C."/>
        </authorList>
    </citation>
    <scope>NUCLEOTIDE SEQUENCE [LARGE SCALE GENOMIC DNA]</scope>
</reference>
<evidence type="ECO:0000256" key="3">
    <source>
        <dbReference type="ARBA" id="ARBA00022692"/>
    </source>
</evidence>
<dbReference type="GO" id="GO:0071880">
    <property type="term" value="P:adenylate cyclase-activating adrenergic receptor signaling pathway"/>
    <property type="evidence" value="ECO:0007669"/>
    <property type="project" value="TreeGrafter"/>
</dbReference>
<dbReference type="STRING" id="7868.ENSCMIP00000013231"/>
<accession>A0A4W3HBP1</accession>
<evidence type="ECO:0000256" key="2">
    <source>
        <dbReference type="ARBA" id="ARBA00022475"/>
    </source>
</evidence>
<feature type="transmembrane region" description="Helical" evidence="15">
    <location>
        <begin position="253"/>
        <end position="277"/>
    </location>
</feature>
<reference evidence="17" key="5">
    <citation type="submission" date="2025-09" db="UniProtKB">
        <authorList>
            <consortium name="Ensembl"/>
        </authorList>
    </citation>
    <scope>IDENTIFICATION</scope>
</reference>
<keyword evidence="18" id="KW-1185">Reference proteome</keyword>
<dbReference type="PROSITE" id="PS50262">
    <property type="entry name" value="G_PROTEIN_RECEP_F1_2"/>
    <property type="match status" value="1"/>
</dbReference>
<dbReference type="InterPro" id="IPR017452">
    <property type="entry name" value="GPCR_Rhodpsn_7TM"/>
</dbReference>
<evidence type="ECO:0000259" key="16">
    <source>
        <dbReference type="PROSITE" id="PS50262"/>
    </source>
</evidence>
<protein>
    <recommendedName>
        <fullName evidence="16">G-protein coupled receptors family 1 profile domain-containing protein</fullName>
    </recommendedName>
</protein>
<feature type="domain" description="G-protein coupled receptors family 1 profile" evidence="16">
    <location>
        <begin position="38"/>
        <end position="308"/>
    </location>
</feature>
<feature type="transmembrane region" description="Helical" evidence="15">
    <location>
        <begin position="289"/>
        <end position="309"/>
    </location>
</feature>
<dbReference type="SUPFAM" id="SSF81321">
    <property type="entry name" value="Family A G protein-coupled receptor-like"/>
    <property type="match status" value="1"/>
</dbReference>
<reference evidence="18" key="2">
    <citation type="journal article" date="2007" name="PLoS Biol.">
        <title>Survey sequencing and comparative analysis of the elephant shark (Callorhinchus milii) genome.</title>
        <authorList>
            <person name="Venkatesh B."/>
            <person name="Kirkness E.F."/>
            <person name="Loh Y.H."/>
            <person name="Halpern A.L."/>
            <person name="Lee A.P."/>
            <person name="Johnson J."/>
            <person name="Dandona N."/>
            <person name="Viswanathan L.D."/>
            <person name="Tay A."/>
            <person name="Venter J.C."/>
            <person name="Strausberg R.L."/>
            <person name="Brenner S."/>
        </authorList>
    </citation>
    <scope>NUCLEOTIDE SEQUENCE [LARGE SCALE GENOMIC DNA]</scope>
</reference>
<evidence type="ECO:0000256" key="6">
    <source>
        <dbReference type="ARBA" id="ARBA00023136"/>
    </source>
</evidence>
<evidence type="ECO:0000256" key="7">
    <source>
        <dbReference type="ARBA" id="ARBA00023139"/>
    </source>
</evidence>
<dbReference type="OMA" id="HNLESMI"/>
<evidence type="ECO:0000256" key="11">
    <source>
        <dbReference type="ARBA" id="ARBA00023224"/>
    </source>
</evidence>
<evidence type="ECO:0000256" key="13">
    <source>
        <dbReference type="RuleBase" id="RU000688"/>
    </source>
</evidence>
<dbReference type="PRINTS" id="PR00237">
    <property type="entry name" value="GPCRRHODOPSN"/>
</dbReference>
<evidence type="ECO:0000256" key="1">
    <source>
        <dbReference type="ARBA" id="ARBA00004651"/>
    </source>
</evidence>
<keyword evidence="12" id="KW-0449">Lipoprotein</keyword>
<evidence type="ECO:0000313" key="17">
    <source>
        <dbReference type="Ensembl" id="ENSCMIP00000013231.1"/>
    </source>
</evidence>
<keyword evidence="11 13" id="KW-0807">Transducer</keyword>
<dbReference type="Pfam" id="PF00001">
    <property type="entry name" value="7tm_1"/>
    <property type="match status" value="1"/>
</dbReference>
<keyword evidence="6 15" id="KW-0472">Membrane</keyword>
<proteinExistence type="inferred from homology"/>
<sequence>SPPPTPQKKYDNSSDMRSAVRCALGTLFALIILLIVLGNVLVILAIARNSRLQTLTNVFITSLAWADLIMGVFVVPLGATIMVTDKWLLDSLFCMLWTSVDVLCVTASIETLCVIAIDRYIAITSPLRYQSLLTKGRARTIVCLVWAISALISFLPIMNHWWEDSDATAQKCYRDPSCCDFVTNWPYAIISSTISFYIPLVIMVLLYSKVYSVAKRQLRRMERRKKLFVVGAPEDRKNKRRTSKLLLLTDQKALQTLGIIMGTFTLSWLPFFLVNIVQATCKSCVPRPLFLFCNWLGYTNSAFNPFIYCRSSDFRRAFKRLLCLRGKVDPTHPDTRDGGSWCCGSGCPSLSHRTVGHSGDQVPSPFGSRSEVPGKSCGVNDQNCIGGSVPE</sequence>
<comment type="similarity">
    <text evidence="13">Belongs to the G-protein coupled receptor 1 family.</text>
</comment>
<evidence type="ECO:0000256" key="8">
    <source>
        <dbReference type="ARBA" id="ARBA00023157"/>
    </source>
</evidence>